<dbReference type="SUPFAM" id="SSF64263">
    <property type="entry name" value="Prokaryotic ribosomal protein L17"/>
    <property type="match status" value="1"/>
</dbReference>
<evidence type="ECO:0000256" key="3">
    <source>
        <dbReference type="ARBA" id="ARBA00023274"/>
    </source>
</evidence>
<dbReference type="InterPro" id="IPR036373">
    <property type="entry name" value="Ribosomal_bL17_sf"/>
</dbReference>
<reference evidence="7" key="1">
    <citation type="submission" date="2023-03" db="EMBL/GenBank/DDBJ databases">
        <authorList>
            <person name="Steffen K."/>
            <person name="Cardenas P."/>
        </authorList>
    </citation>
    <scope>NUCLEOTIDE SEQUENCE</scope>
</reference>
<comment type="caution">
    <text evidence="7">The sequence shown here is derived from an EMBL/GenBank/DDBJ whole genome shotgun (WGS) entry which is preliminary data.</text>
</comment>
<evidence type="ECO:0000256" key="5">
    <source>
        <dbReference type="ARBA" id="ARBA00035413"/>
    </source>
</evidence>
<dbReference type="AlphaFoldDB" id="A0AA35W408"/>
<accession>A0AA35W408</accession>
<evidence type="ECO:0000313" key="7">
    <source>
        <dbReference type="EMBL" id="CAI8007283.1"/>
    </source>
</evidence>
<proteinExistence type="inferred from homology"/>
<organism evidence="7 8">
    <name type="scientific">Geodia barretti</name>
    <name type="common">Barrett's horny sponge</name>
    <dbReference type="NCBI Taxonomy" id="519541"/>
    <lineage>
        <taxon>Eukaryota</taxon>
        <taxon>Metazoa</taxon>
        <taxon>Porifera</taxon>
        <taxon>Demospongiae</taxon>
        <taxon>Heteroscleromorpha</taxon>
        <taxon>Tetractinellida</taxon>
        <taxon>Astrophorina</taxon>
        <taxon>Geodiidae</taxon>
        <taxon>Geodia</taxon>
    </lineage>
</organism>
<dbReference type="InterPro" id="IPR000456">
    <property type="entry name" value="Ribosomal_bL17"/>
</dbReference>
<protein>
    <recommendedName>
        <fullName evidence="4">Large ribosomal subunit protein bL17m</fullName>
    </recommendedName>
    <alternativeName>
        <fullName evidence="5">39S ribosomal protein L17, mitochondrial</fullName>
    </alternativeName>
</protein>
<keyword evidence="2 6" id="KW-0689">Ribosomal protein</keyword>
<evidence type="ECO:0000313" key="8">
    <source>
        <dbReference type="Proteomes" id="UP001174909"/>
    </source>
</evidence>
<dbReference type="NCBIfam" id="TIGR00059">
    <property type="entry name" value="L17"/>
    <property type="match status" value="1"/>
</dbReference>
<dbReference type="GO" id="GO:0022625">
    <property type="term" value="C:cytosolic large ribosomal subunit"/>
    <property type="evidence" value="ECO:0007669"/>
    <property type="project" value="TreeGrafter"/>
</dbReference>
<dbReference type="Gene3D" id="3.90.1030.10">
    <property type="entry name" value="Ribosomal protein L17"/>
    <property type="match status" value="1"/>
</dbReference>
<evidence type="ECO:0000256" key="6">
    <source>
        <dbReference type="RuleBase" id="RU000660"/>
    </source>
</evidence>
<keyword evidence="8" id="KW-1185">Reference proteome</keyword>
<name>A0AA35W408_GEOBA</name>
<keyword evidence="3 6" id="KW-0687">Ribonucleoprotein</keyword>
<dbReference type="Pfam" id="PF01196">
    <property type="entry name" value="Ribosomal_L17"/>
    <property type="match status" value="1"/>
</dbReference>
<dbReference type="GO" id="GO:0006412">
    <property type="term" value="P:translation"/>
    <property type="evidence" value="ECO:0007669"/>
    <property type="project" value="InterPro"/>
</dbReference>
<evidence type="ECO:0000256" key="4">
    <source>
        <dbReference type="ARBA" id="ARBA00035290"/>
    </source>
</evidence>
<evidence type="ECO:0000256" key="2">
    <source>
        <dbReference type="ARBA" id="ARBA00022980"/>
    </source>
</evidence>
<dbReference type="EMBL" id="CASHTH010000762">
    <property type="protein sequence ID" value="CAI8007283.1"/>
    <property type="molecule type" value="Genomic_DNA"/>
</dbReference>
<comment type="similarity">
    <text evidence="1 6">Belongs to the bacterial ribosomal protein bL17 family.</text>
</comment>
<evidence type="ECO:0000256" key="1">
    <source>
        <dbReference type="ARBA" id="ARBA00008777"/>
    </source>
</evidence>
<dbReference type="Proteomes" id="UP001174909">
    <property type="component" value="Unassembled WGS sequence"/>
</dbReference>
<dbReference type="PANTHER" id="PTHR14413:SF16">
    <property type="entry name" value="LARGE RIBOSOMAL SUBUNIT PROTEIN BL17M"/>
    <property type="match status" value="1"/>
</dbReference>
<gene>
    <name evidence="7" type="ORF">GBAR_LOCUS5133</name>
</gene>
<dbReference type="PANTHER" id="PTHR14413">
    <property type="entry name" value="RIBOSOMAL PROTEIN L17"/>
    <property type="match status" value="1"/>
</dbReference>
<dbReference type="GO" id="GO:0003735">
    <property type="term" value="F:structural constituent of ribosome"/>
    <property type="evidence" value="ECO:0007669"/>
    <property type="project" value="InterPro"/>
</dbReference>
<sequence>MTEKVITLGKKGSLHHRRQAAALLTDKEAVRKVFDELADRYGDREGGYTRSYKLGKRKGDAADMAMVELVS</sequence>